<reference evidence="1" key="1">
    <citation type="journal article" date="2022" name="bioRxiv">
        <title>Sequencing and chromosome-scale assembly of the giantPleurodeles waltlgenome.</title>
        <authorList>
            <person name="Brown T."/>
            <person name="Elewa A."/>
            <person name="Iarovenko S."/>
            <person name="Subramanian E."/>
            <person name="Araus A.J."/>
            <person name="Petzold A."/>
            <person name="Susuki M."/>
            <person name="Suzuki K.-i.T."/>
            <person name="Hayashi T."/>
            <person name="Toyoda A."/>
            <person name="Oliveira C."/>
            <person name="Osipova E."/>
            <person name="Leigh N.D."/>
            <person name="Simon A."/>
            <person name="Yun M.H."/>
        </authorList>
    </citation>
    <scope>NUCLEOTIDE SEQUENCE</scope>
    <source>
        <strain evidence="1">20211129_DDA</strain>
        <tissue evidence="1">Liver</tissue>
    </source>
</reference>
<dbReference type="Proteomes" id="UP001066276">
    <property type="component" value="Chromosome 2_2"/>
</dbReference>
<comment type="caution">
    <text evidence="1">The sequence shown here is derived from an EMBL/GenBank/DDBJ whole genome shotgun (WGS) entry which is preliminary data.</text>
</comment>
<proteinExistence type="predicted"/>
<keyword evidence="2" id="KW-1185">Reference proteome</keyword>
<evidence type="ECO:0000313" key="2">
    <source>
        <dbReference type="Proteomes" id="UP001066276"/>
    </source>
</evidence>
<dbReference type="AlphaFoldDB" id="A0AAV7UNU7"/>
<gene>
    <name evidence="1" type="ORF">NDU88_000022</name>
</gene>
<organism evidence="1 2">
    <name type="scientific">Pleurodeles waltl</name>
    <name type="common">Iberian ribbed newt</name>
    <dbReference type="NCBI Taxonomy" id="8319"/>
    <lineage>
        <taxon>Eukaryota</taxon>
        <taxon>Metazoa</taxon>
        <taxon>Chordata</taxon>
        <taxon>Craniata</taxon>
        <taxon>Vertebrata</taxon>
        <taxon>Euteleostomi</taxon>
        <taxon>Amphibia</taxon>
        <taxon>Batrachia</taxon>
        <taxon>Caudata</taxon>
        <taxon>Salamandroidea</taxon>
        <taxon>Salamandridae</taxon>
        <taxon>Pleurodelinae</taxon>
        <taxon>Pleurodeles</taxon>
    </lineage>
</organism>
<name>A0AAV7UNU7_PLEWA</name>
<accession>A0AAV7UNU7</accession>
<sequence length="96" mass="10299">MQRSLRWQLGGSAFYRICGGAWDGLCQVRAVLVAYFDAQMSEAGCCGLRRPLRAVCCAGGSAPESRGRRLAQSVIPPQSEEDVRCPAPRGAVCGPR</sequence>
<dbReference type="EMBL" id="JANPWB010000004">
    <property type="protein sequence ID" value="KAJ1190700.1"/>
    <property type="molecule type" value="Genomic_DNA"/>
</dbReference>
<protein>
    <submittedName>
        <fullName evidence="1">Uncharacterized protein</fullName>
    </submittedName>
</protein>
<evidence type="ECO:0000313" key="1">
    <source>
        <dbReference type="EMBL" id="KAJ1190700.1"/>
    </source>
</evidence>